<dbReference type="InterPro" id="IPR000866">
    <property type="entry name" value="AhpC/TSA"/>
</dbReference>
<gene>
    <name evidence="2" type="ORF">N1027_11380</name>
</gene>
<name>A0ABT2GR84_9MICO</name>
<dbReference type="InterPro" id="IPR036249">
    <property type="entry name" value="Thioredoxin-like_sf"/>
</dbReference>
<protein>
    <submittedName>
        <fullName evidence="2">Redoxin domain-containing protein</fullName>
    </submittedName>
</protein>
<evidence type="ECO:0000259" key="1">
    <source>
        <dbReference type="PROSITE" id="PS51352"/>
    </source>
</evidence>
<reference evidence="2" key="1">
    <citation type="submission" date="2022-08" db="EMBL/GenBank/DDBJ databases">
        <authorList>
            <person name="Deng Y."/>
            <person name="Han X.-F."/>
            <person name="Zhang Y.-Q."/>
        </authorList>
    </citation>
    <scope>NUCLEOTIDE SEQUENCE</scope>
    <source>
        <strain evidence="2">CPCC 205763</strain>
    </source>
</reference>
<dbReference type="SUPFAM" id="SSF52833">
    <property type="entry name" value="Thioredoxin-like"/>
    <property type="match status" value="1"/>
</dbReference>
<sequence length="340" mass="37348">MSGVFRSIAHRLSGDERALPDEGRLPGFDRATAWINSEPLAPADLRGRVVLVDFWTYTCVNWLRTLPYLRAWHAKYAAAGLTVVGVHTPEFGFEGDLGNVTEHARRLGVEFPIVVDTGYGVWGDFANHYWPAVYLADAEGRIRFHHFGEGEYAMTEMAIQQLLVDAGATEVDLGLVAPETTGLEVAADWATLRSPETYLGYGQSSGFVSENSSLYDRAHVYTGSDRLPQNSWDLTGDWTLTRHASVLNEAGGRIAFAFHARDVNLVMAPSAARPAIPFRVYLDGQPVDTAQGSDVDGAGRGVLDSPNTYQLVRQHGAIADRVFEIEFLERGAEGYCFTFG</sequence>
<evidence type="ECO:0000313" key="2">
    <source>
        <dbReference type="EMBL" id="MCS5718734.1"/>
    </source>
</evidence>
<organism evidence="2 3">
    <name type="scientific">Herbiconiux aconitum</name>
    <dbReference type="NCBI Taxonomy" id="2970913"/>
    <lineage>
        <taxon>Bacteria</taxon>
        <taxon>Bacillati</taxon>
        <taxon>Actinomycetota</taxon>
        <taxon>Actinomycetes</taxon>
        <taxon>Micrococcales</taxon>
        <taxon>Microbacteriaceae</taxon>
        <taxon>Herbiconiux</taxon>
    </lineage>
</organism>
<dbReference type="InterPro" id="IPR050553">
    <property type="entry name" value="Thioredoxin_ResA/DsbE_sf"/>
</dbReference>
<dbReference type="Pfam" id="PF00578">
    <property type="entry name" value="AhpC-TSA"/>
    <property type="match status" value="1"/>
</dbReference>
<evidence type="ECO:0000313" key="3">
    <source>
        <dbReference type="Proteomes" id="UP001165584"/>
    </source>
</evidence>
<dbReference type="PROSITE" id="PS51352">
    <property type="entry name" value="THIOREDOXIN_2"/>
    <property type="match status" value="1"/>
</dbReference>
<dbReference type="PANTHER" id="PTHR42852">
    <property type="entry name" value="THIOL:DISULFIDE INTERCHANGE PROTEIN DSBE"/>
    <property type="match status" value="1"/>
</dbReference>
<dbReference type="EMBL" id="JANLCM010000001">
    <property type="protein sequence ID" value="MCS5718734.1"/>
    <property type="molecule type" value="Genomic_DNA"/>
</dbReference>
<dbReference type="Gene3D" id="3.40.30.10">
    <property type="entry name" value="Glutaredoxin"/>
    <property type="match status" value="1"/>
</dbReference>
<dbReference type="RefSeq" id="WP_259507811.1">
    <property type="nucleotide sequence ID" value="NZ_JANLCM010000001.1"/>
</dbReference>
<dbReference type="Pfam" id="PF17991">
    <property type="entry name" value="Thioredoxin_10"/>
    <property type="match status" value="1"/>
</dbReference>
<feature type="domain" description="Thioredoxin" evidence="1">
    <location>
        <begin position="19"/>
        <end position="164"/>
    </location>
</feature>
<dbReference type="InterPro" id="IPR013766">
    <property type="entry name" value="Thioredoxin_domain"/>
</dbReference>
<dbReference type="InterPro" id="IPR041017">
    <property type="entry name" value="Thioredoxin_10"/>
</dbReference>
<keyword evidence="3" id="KW-1185">Reference proteome</keyword>
<comment type="caution">
    <text evidence="2">The sequence shown here is derived from an EMBL/GenBank/DDBJ whole genome shotgun (WGS) entry which is preliminary data.</text>
</comment>
<dbReference type="Gene3D" id="2.60.120.260">
    <property type="entry name" value="Galactose-binding domain-like"/>
    <property type="match status" value="1"/>
</dbReference>
<dbReference type="Proteomes" id="UP001165584">
    <property type="component" value="Unassembled WGS sequence"/>
</dbReference>
<accession>A0ABT2GR84</accession>
<proteinExistence type="predicted"/>
<dbReference type="PANTHER" id="PTHR42852:SF13">
    <property type="entry name" value="PROTEIN DIPZ"/>
    <property type="match status" value="1"/>
</dbReference>